<evidence type="ECO:0000256" key="1">
    <source>
        <dbReference type="SAM" id="SignalP"/>
    </source>
</evidence>
<dbReference type="EMBL" id="CP036274">
    <property type="protein sequence ID" value="QDU27837.1"/>
    <property type="molecule type" value="Genomic_DNA"/>
</dbReference>
<dbReference type="PANTHER" id="PTHR33546:SF1">
    <property type="entry name" value="LARGE, MULTIFUNCTIONAL SECRETED PROTEIN"/>
    <property type="match status" value="1"/>
</dbReference>
<dbReference type="KEGG" id="aagg:ETAA8_29280"/>
<evidence type="ECO:0000259" key="2">
    <source>
        <dbReference type="Pfam" id="PF06439"/>
    </source>
</evidence>
<dbReference type="InterPro" id="IPR010496">
    <property type="entry name" value="AL/BT2_dom"/>
</dbReference>
<sequence length="362" mass="39796" precursor="true">MRRMAAERIVAALVLAWMLVLAGTAVQAADPPKDKNKKTFLDATEAGLDYALQGELVGAARAPGWGYVNTGLQVIANGDGKFDAVLYRGGLPGAGWDRTNKLKLSGQTNEQNILWVENENLKIAVTAADATVFDIYGNIAGNLQKTRRISPTMGLLPPAGAVVLFNGQPTEELKGAKLTKDNLLLAGTLTKMPVGDFRLHLEFRSPFMPYAKGQARGNSGVYIQQRYEVQILDSFGLEGVENECGGLYKQKRPDINMCLPPLTWQTYDIYFSQARWSSEDSKKKTQNARITVLQNGVPIHWHREIPAKTGGGKAEAPEIFPINLQDHGNPVTFRNIWIVPDQGDVIAPAVNYQSCCGRRRCR</sequence>
<organism evidence="3 4">
    <name type="scientific">Anatilimnocola aggregata</name>
    <dbReference type="NCBI Taxonomy" id="2528021"/>
    <lineage>
        <taxon>Bacteria</taxon>
        <taxon>Pseudomonadati</taxon>
        <taxon>Planctomycetota</taxon>
        <taxon>Planctomycetia</taxon>
        <taxon>Pirellulales</taxon>
        <taxon>Pirellulaceae</taxon>
        <taxon>Anatilimnocola</taxon>
    </lineage>
</organism>
<keyword evidence="1" id="KW-0732">Signal</keyword>
<protein>
    <recommendedName>
        <fullName evidence="2">3-keto-alpha-glucoside-1,2-lyase/3-keto-2-hydroxy-glucal hydratase domain-containing protein</fullName>
    </recommendedName>
</protein>
<dbReference type="PANTHER" id="PTHR33546">
    <property type="entry name" value="LARGE, MULTIFUNCTIONAL SECRETED PROTEIN-RELATED"/>
    <property type="match status" value="1"/>
</dbReference>
<proteinExistence type="predicted"/>
<dbReference type="Proteomes" id="UP000315017">
    <property type="component" value="Chromosome"/>
</dbReference>
<keyword evidence="4" id="KW-1185">Reference proteome</keyword>
<dbReference type="GO" id="GO:0016787">
    <property type="term" value="F:hydrolase activity"/>
    <property type="evidence" value="ECO:0007669"/>
    <property type="project" value="InterPro"/>
</dbReference>
<accession>A0A517YC70</accession>
<feature type="domain" description="3-keto-alpha-glucoside-1,2-lyase/3-keto-2-hydroxy-glucal hydratase" evidence="2">
    <location>
        <begin position="161"/>
        <end position="338"/>
    </location>
</feature>
<dbReference type="RefSeq" id="WP_238397760.1">
    <property type="nucleotide sequence ID" value="NZ_CP036274.1"/>
</dbReference>
<reference evidence="3 4" key="1">
    <citation type="submission" date="2019-02" db="EMBL/GenBank/DDBJ databases">
        <title>Deep-cultivation of Planctomycetes and their phenomic and genomic characterization uncovers novel biology.</title>
        <authorList>
            <person name="Wiegand S."/>
            <person name="Jogler M."/>
            <person name="Boedeker C."/>
            <person name="Pinto D."/>
            <person name="Vollmers J."/>
            <person name="Rivas-Marin E."/>
            <person name="Kohn T."/>
            <person name="Peeters S.H."/>
            <person name="Heuer A."/>
            <person name="Rast P."/>
            <person name="Oberbeckmann S."/>
            <person name="Bunk B."/>
            <person name="Jeske O."/>
            <person name="Meyerdierks A."/>
            <person name="Storesund J.E."/>
            <person name="Kallscheuer N."/>
            <person name="Luecker S."/>
            <person name="Lage O.M."/>
            <person name="Pohl T."/>
            <person name="Merkel B.J."/>
            <person name="Hornburger P."/>
            <person name="Mueller R.-W."/>
            <person name="Bruemmer F."/>
            <person name="Labrenz M."/>
            <person name="Spormann A.M."/>
            <person name="Op den Camp H."/>
            <person name="Overmann J."/>
            <person name="Amann R."/>
            <person name="Jetten M.S.M."/>
            <person name="Mascher T."/>
            <person name="Medema M.H."/>
            <person name="Devos D.P."/>
            <person name="Kaster A.-K."/>
            <person name="Ovreas L."/>
            <person name="Rohde M."/>
            <person name="Galperin M.Y."/>
            <person name="Jogler C."/>
        </authorList>
    </citation>
    <scope>NUCLEOTIDE SEQUENCE [LARGE SCALE GENOMIC DNA]</scope>
    <source>
        <strain evidence="3 4">ETA_A8</strain>
    </source>
</reference>
<feature type="chain" id="PRO_5022187624" description="3-keto-alpha-glucoside-1,2-lyase/3-keto-2-hydroxy-glucal hydratase domain-containing protein" evidence="1">
    <location>
        <begin position="29"/>
        <end position="362"/>
    </location>
</feature>
<feature type="signal peptide" evidence="1">
    <location>
        <begin position="1"/>
        <end position="28"/>
    </location>
</feature>
<evidence type="ECO:0000313" key="3">
    <source>
        <dbReference type="EMBL" id="QDU27837.1"/>
    </source>
</evidence>
<name>A0A517YC70_9BACT</name>
<evidence type="ECO:0000313" key="4">
    <source>
        <dbReference type="Proteomes" id="UP000315017"/>
    </source>
</evidence>
<dbReference type="AlphaFoldDB" id="A0A517YC70"/>
<dbReference type="Pfam" id="PF06439">
    <property type="entry name" value="3keto-disac_hyd"/>
    <property type="match status" value="1"/>
</dbReference>
<dbReference type="Gene3D" id="2.60.120.560">
    <property type="entry name" value="Exo-inulinase, domain 1"/>
    <property type="match status" value="1"/>
</dbReference>
<gene>
    <name evidence="3" type="ORF">ETAA8_29280</name>
</gene>